<dbReference type="EMBL" id="PYGE01000005">
    <property type="protein sequence ID" value="PSL04542.1"/>
    <property type="molecule type" value="Genomic_DNA"/>
</dbReference>
<name>A0A2P8E503_9ACTN</name>
<keyword evidence="4" id="KW-1185">Reference proteome</keyword>
<dbReference type="RefSeq" id="WP_106536764.1">
    <property type="nucleotide sequence ID" value="NZ_PYGE01000005.1"/>
</dbReference>
<dbReference type="AlphaFoldDB" id="A0A2P8E503"/>
<dbReference type="GO" id="GO:0016810">
    <property type="term" value="F:hydrolase activity, acting on carbon-nitrogen (but not peptide) bonds"/>
    <property type="evidence" value="ECO:0007669"/>
    <property type="project" value="InterPro"/>
</dbReference>
<dbReference type="PANTHER" id="PTHR43794:SF11">
    <property type="entry name" value="AMIDOHYDROLASE-RELATED DOMAIN-CONTAINING PROTEIN"/>
    <property type="match status" value="1"/>
</dbReference>
<gene>
    <name evidence="3" type="ORF">CLV30_1055</name>
</gene>
<keyword evidence="1 3" id="KW-0378">Hydrolase</keyword>
<evidence type="ECO:0000313" key="3">
    <source>
        <dbReference type="EMBL" id="PSL04542.1"/>
    </source>
</evidence>
<dbReference type="Gene3D" id="3.20.20.140">
    <property type="entry name" value="Metal-dependent hydrolases"/>
    <property type="match status" value="1"/>
</dbReference>
<dbReference type="InterPro" id="IPR006680">
    <property type="entry name" value="Amidohydro-rel"/>
</dbReference>
<dbReference type="Gene3D" id="2.30.40.10">
    <property type="entry name" value="Urease, subunit C, domain 1"/>
    <property type="match status" value="1"/>
</dbReference>
<reference evidence="3 4" key="1">
    <citation type="submission" date="2018-03" db="EMBL/GenBank/DDBJ databases">
        <title>Genomic Encyclopedia of Archaeal and Bacterial Type Strains, Phase II (KMG-II): from individual species to whole genera.</title>
        <authorList>
            <person name="Goeker M."/>
        </authorList>
    </citation>
    <scope>NUCLEOTIDE SEQUENCE [LARGE SCALE GENOMIC DNA]</scope>
    <source>
        <strain evidence="3 4">DSM 45211</strain>
    </source>
</reference>
<evidence type="ECO:0000256" key="1">
    <source>
        <dbReference type="ARBA" id="ARBA00022801"/>
    </source>
</evidence>
<dbReference type="SUPFAM" id="SSF51556">
    <property type="entry name" value="Metallo-dependent hydrolases"/>
    <property type="match status" value="1"/>
</dbReference>
<dbReference type="NCBIfam" id="NF006056">
    <property type="entry name" value="PRK08204.1"/>
    <property type="match status" value="1"/>
</dbReference>
<dbReference type="SUPFAM" id="SSF51338">
    <property type="entry name" value="Composite domain of metallo-dependent hydrolases"/>
    <property type="match status" value="1"/>
</dbReference>
<proteinExistence type="predicted"/>
<dbReference type="Pfam" id="PF01979">
    <property type="entry name" value="Amidohydro_1"/>
    <property type="match status" value="1"/>
</dbReference>
<comment type="caution">
    <text evidence="3">The sequence shown here is derived from an EMBL/GenBank/DDBJ whole genome shotgun (WGS) entry which is preliminary data.</text>
</comment>
<protein>
    <submittedName>
        <fullName evidence="3">Cytosine/adenosine deaminase-related metal-dependent hydrolase</fullName>
    </submittedName>
</protein>
<evidence type="ECO:0000313" key="4">
    <source>
        <dbReference type="Proteomes" id="UP000243528"/>
    </source>
</evidence>
<dbReference type="InterPro" id="IPR050287">
    <property type="entry name" value="MTA/SAH_deaminase"/>
</dbReference>
<dbReference type="InterPro" id="IPR011059">
    <property type="entry name" value="Metal-dep_hydrolase_composite"/>
</dbReference>
<organism evidence="3 4">
    <name type="scientific">Haloactinopolyspora alba</name>
    <dbReference type="NCBI Taxonomy" id="648780"/>
    <lineage>
        <taxon>Bacteria</taxon>
        <taxon>Bacillati</taxon>
        <taxon>Actinomycetota</taxon>
        <taxon>Actinomycetes</taxon>
        <taxon>Jiangellales</taxon>
        <taxon>Jiangellaceae</taxon>
        <taxon>Haloactinopolyspora</taxon>
    </lineage>
</organism>
<dbReference type="Proteomes" id="UP000243528">
    <property type="component" value="Unassembled WGS sequence"/>
</dbReference>
<dbReference type="OrthoDB" id="3189065at2"/>
<evidence type="ECO:0000259" key="2">
    <source>
        <dbReference type="Pfam" id="PF01979"/>
    </source>
</evidence>
<dbReference type="InterPro" id="IPR032466">
    <property type="entry name" value="Metal_Hydrolase"/>
</dbReference>
<dbReference type="PANTHER" id="PTHR43794">
    <property type="entry name" value="AMINOHYDROLASE SSNA-RELATED"/>
    <property type="match status" value="1"/>
</dbReference>
<accession>A0A2P8E503</accession>
<sequence>MPTDRFLIRNGVVIDTEPMPHVRPGAEVLVENGQIAAVGPKLPDGGATVVDATDRIVLPGFVDTHRHTCQTVLRSIAVETDLANYLDLAVRRLAPAFTPDDVGAANLVGALECLDSGITTLQDFSHVQYTPEHTEAAVTALRSAGIRSVFGYAFPVFDADARSPEGVRRARRDLLADDTDLVTLALAPNGPSFGSMELAAEDWRLARELGVRLTTHIDSNETVPRPVAALREHGLLDGDTLYVHGNTLADDELRLIAESGGAMSIAPAVEARMGHGPAVVGRLRAAGVTTGLGVDVVTTVAGDMFSLMRATLLSGHDAGHTDLSAAEVLRMATQDGADAVGLGDRVGSLRSGKQADLVLLRADDVNLAGGLHDPVGAVVTAAHPGNVDTVLVAGRPVKRDGRVTGADLAKAVDAATRSAESLAVRASAR</sequence>
<feature type="domain" description="Amidohydrolase-related" evidence="2">
    <location>
        <begin position="56"/>
        <end position="397"/>
    </location>
</feature>